<reference evidence="1 2" key="1">
    <citation type="submission" date="2021-05" db="EMBL/GenBank/DDBJ databases">
        <title>Kineosporia and Streptomyces sp. nov. two new marine actinobacteria isolated from Coral.</title>
        <authorList>
            <person name="Buangrab K."/>
            <person name="Sutthacheep M."/>
            <person name="Yeemin T."/>
            <person name="Harunari E."/>
            <person name="Igarashi Y."/>
            <person name="Kanchanasin P."/>
            <person name="Tanasupawat S."/>
            <person name="Phongsopitanun W."/>
        </authorList>
    </citation>
    <scope>NUCLEOTIDE SEQUENCE [LARGE SCALE GENOMIC DNA]</scope>
    <source>
        <strain evidence="1 2">J2-2</strain>
    </source>
</reference>
<accession>A0ABS5TJF3</accession>
<dbReference type="EMBL" id="JAHBAY010000008">
    <property type="protein sequence ID" value="MBT0771227.1"/>
    <property type="molecule type" value="Genomic_DNA"/>
</dbReference>
<sequence length="131" mass="14758">MPTIPWQQLDRTIAADTEVVLMASRFELHRLSQVPRFLIDALRIHRQVGRSPGAVGVSLVAHPLKREFFTLSAWRDQASIDQLVRTEPHRSAMSRHRTAMASSAFTFYAKPAAQLPADWPEARGRLAAEQS</sequence>
<dbReference type="InterPro" id="IPR011008">
    <property type="entry name" value="Dimeric_a/b-barrel"/>
</dbReference>
<dbReference type="Proteomes" id="UP001197247">
    <property type="component" value="Unassembled WGS sequence"/>
</dbReference>
<proteinExistence type="predicted"/>
<comment type="caution">
    <text evidence="1">The sequence shown here is derived from an EMBL/GenBank/DDBJ whole genome shotgun (WGS) entry which is preliminary data.</text>
</comment>
<name>A0ABS5TJF3_9ACTN</name>
<evidence type="ECO:0000313" key="1">
    <source>
        <dbReference type="EMBL" id="MBT0771227.1"/>
    </source>
</evidence>
<dbReference type="RefSeq" id="WP_214157523.1">
    <property type="nucleotide sequence ID" value="NZ_JAHBAY010000008.1"/>
</dbReference>
<evidence type="ECO:0000313" key="2">
    <source>
        <dbReference type="Proteomes" id="UP001197247"/>
    </source>
</evidence>
<keyword evidence="2" id="KW-1185">Reference proteome</keyword>
<gene>
    <name evidence="1" type="ORF">KIH74_19965</name>
</gene>
<protein>
    <recommendedName>
        <fullName evidence="3">ABM domain-containing protein</fullName>
    </recommendedName>
</protein>
<organism evidence="1 2">
    <name type="scientific">Kineosporia corallincola</name>
    <dbReference type="NCBI Taxonomy" id="2835133"/>
    <lineage>
        <taxon>Bacteria</taxon>
        <taxon>Bacillati</taxon>
        <taxon>Actinomycetota</taxon>
        <taxon>Actinomycetes</taxon>
        <taxon>Kineosporiales</taxon>
        <taxon>Kineosporiaceae</taxon>
        <taxon>Kineosporia</taxon>
    </lineage>
</organism>
<dbReference type="SUPFAM" id="SSF54909">
    <property type="entry name" value="Dimeric alpha+beta barrel"/>
    <property type="match status" value="1"/>
</dbReference>
<evidence type="ECO:0008006" key="3">
    <source>
        <dbReference type="Google" id="ProtNLM"/>
    </source>
</evidence>